<evidence type="ECO:0000313" key="2">
    <source>
        <dbReference type="Proteomes" id="UP000581688"/>
    </source>
</evidence>
<dbReference type="Gene3D" id="1.10.10.10">
    <property type="entry name" value="Winged helix-like DNA-binding domain superfamily/Winged helix DNA-binding domain"/>
    <property type="match status" value="1"/>
</dbReference>
<dbReference type="Pfam" id="PF12840">
    <property type="entry name" value="HTH_20"/>
    <property type="match status" value="1"/>
</dbReference>
<dbReference type="RefSeq" id="WP_174497414.1">
    <property type="nucleotide sequence ID" value="NZ_CADDWK010000014.1"/>
</dbReference>
<dbReference type="AlphaFoldDB" id="A0A841Q8V1"/>
<dbReference type="GO" id="GO:0003677">
    <property type="term" value="F:DNA binding"/>
    <property type="evidence" value="ECO:0007669"/>
    <property type="project" value="UniProtKB-KW"/>
</dbReference>
<keyword evidence="2" id="KW-1185">Reference proteome</keyword>
<dbReference type="EMBL" id="JACHGH010000012">
    <property type="protein sequence ID" value="MBB6454744.1"/>
    <property type="molecule type" value="Genomic_DNA"/>
</dbReference>
<name>A0A841Q8V1_9BACI</name>
<protein>
    <submittedName>
        <fullName evidence="1">DNA-binding transcriptional ArsR family regulator</fullName>
    </submittedName>
</protein>
<comment type="caution">
    <text evidence="1">The sequence shown here is derived from an EMBL/GenBank/DDBJ whole genome shotgun (WGS) entry which is preliminary data.</text>
</comment>
<proteinExistence type="predicted"/>
<dbReference type="InterPro" id="IPR036390">
    <property type="entry name" value="WH_DNA-bd_sf"/>
</dbReference>
<dbReference type="SUPFAM" id="SSF46785">
    <property type="entry name" value="Winged helix' DNA-binding domain"/>
    <property type="match status" value="1"/>
</dbReference>
<keyword evidence="1" id="KW-0238">DNA-binding</keyword>
<gene>
    <name evidence="1" type="ORF">HNQ94_003233</name>
</gene>
<organism evidence="1 2">
    <name type="scientific">Salirhabdus euzebyi</name>
    <dbReference type="NCBI Taxonomy" id="394506"/>
    <lineage>
        <taxon>Bacteria</taxon>
        <taxon>Bacillati</taxon>
        <taxon>Bacillota</taxon>
        <taxon>Bacilli</taxon>
        <taxon>Bacillales</taxon>
        <taxon>Bacillaceae</taxon>
        <taxon>Salirhabdus</taxon>
    </lineage>
</organism>
<accession>A0A841Q8V1</accession>
<dbReference type="InterPro" id="IPR036388">
    <property type="entry name" value="WH-like_DNA-bd_sf"/>
</dbReference>
<dbReference type="Proteomes" id="UP000581688">
    <property type="component" value="Unassembled WGS sequence"/>
</dbReference>
<evidence type="ECO:0000313" key="1">
    <source>
        <dbReference type="EMBL" id="MBB6454744.1"/>
    </source>
</evidence>
<sequence length="201" mass="23398">MNEQPKLRKMLVTDAEQILMLNNSFKVSILSMLKDAKSSSEVAKDMDETPQKINYHMKKLESVNLIEMVGHRKIRNLVEVMYQAVAEEFVVPDDVRVQNEFVQRMKDQGSLNHLFQMSEKMKEDTVTLMGHVEDAQHIPSAMLDFAIRFENEQMRKSFVEDYVQLVSDLVKQYEGHGKEEQNDDLFQVLIALYPQVKKEGE</sequence>
<reference evidence="1 2" key="1">
    <citation type="submission" date="2020-08" db="EMBL/GenBank/DDBJ databases">
        <title>Genomic Encyclopedia of Type Strains, Phase IV (KMG-IV): sequencing the most valuable type-strain genomes for metagenomic binning, comparative biology and taxonomic classification.</title>
        <authorList>
            <person name="Goeker M."/>
        </authorList>
    </citation>
    <scope>NUCLEOTIDE SEQUENCE [LARGE SCALE GENOMIC DNA]</scope>
    <source>
        <strain evidence="1 2">DSM 19612</strain>
    </source>
</reference>